<comment type="caution">
    <text evidence="1">The sequence shown here is derived from an EMBL/GenBank/DDBJ whole genome shotgun (WGS) entry which is preliminary data.</text>
</comment>
<keyword evidence="2" id="KW-1185">Reference proteome</keyword>
<protein>
    <submittedName>
        <fullName evidence="1">Uncharacterized protein</fullName>
    </submittedName>
</protein>
<reference evidence="1 2" key="1">
    <citation type="journal article" date="2020" name="Mol. Plant">
        <title>The Chromosome-Based Rubber Tree Genome Provides New Insights into Spurge Genome Evolution and Rubber Biosynthesis.</title>
        <authorList>
            <person name="Liu J."/>
            <person name="Shi C."/>
            <person name="Shi C.C."/>
            <person name="Li W."/>
            <person name="Zhang Q.J."/>
            <person name="Zhang Y."/>
            <person name="Li K."/>
            <person name="Lu H.F."/>
            <person name="Shi C."/>
            <person name="Zhu S.T."/>
            <person name="Xiao Z.Y."/>
            <person name="Nan H."/>
            <person name="Yue Y."/>
            <person name="Zhu X.G."/>
            <person name="Wu Y."/>
            <person name="Hong X.N."/>
            <person name="Fan G.Y."/>
            <person name="Tong Y."/>
            <person name="Zhang D."/>
            <person name="Mao C.L."/>
            <person name="Liu Y.L."/>
            <person name="Hao S.J."/>
            <person name="Liu W.Q."/>
            <person name="Lv M.Q."/>
            <person name="Zhang H.B."/>
            <person name="Liu Y."/>
            <person name="Hu-Tang G.R."/>
            <person name="Wang J.P."/>
            <person name="Wang J.H."/>
            <person name="Sun Y.H."/>
            <person name="Ni S.B."/>
            <person name="Chen W.B."/>
            <person name="Zhang X.C."/>
            <person name="Jiao Y.N."/>
            <person name="Eichler E.E."/>
            <person name="Li G.H."/>
            <person name="Liu X."/>
            <person name="Gao L.Z."/>
        </authorList>
    </citation>
    <scope>NUCLEOTIDE SEQUENCE [LARGE SCALE GENOMIC DNA]</scope>
    <source>
        <strain evidence="2">cv. GT1</strain>
        <tissue evidence="1">Leaf</tissue>
    </source>
</reference>
<evidence type="ECO:0000313" key="2">
    <source>
        <dbReference type="Proteomes" id="UP000467840"/>
    </source>
</evidence>
<organism evidence="1 2">
    <name type="scientific">Hevea brasiliensis</name>
    <name type="common">Para rubber tree</name>
    <name type="synonym">Siphonia brasiliensis</name>
    <dbReference type="NCBI Taxonomy" id="3981"/>
    <lineage>
        <taxon>Eukaryota</taxon>
        <taxon>Viridiplantae</taxon>
        <taxon>Streptophyta</taxon>
        <taxon>Embryophyta</taxon>
        <taxon>Tracheophyta</taxon>
        <taxon>Spermatophyta</taxon>
        <taxon>Magnoliopsida</taxon>
        <taxon>eudicotyledons</taxon>
        <taxon>Gunneridae</taxon>
        <taxon>Pentapetalae</taxon>
        <taxon>rosids</taxon>
        <taxon>fabids</taxon>
        <taxon>Malpighiales</taxon>
        <taxon>Euphorbiaceae</taxon>
        <taxon>Crotonoideae</taxon>
        <taxon>Micrandreae</taxon>
        <taxon>Hevea</taxon>
    </lineage>
</organism>
<accession>A0A6A6L6L3</accession>
<evidence type="ECO:0000313" key="1">
    <source>
        <dbReference type="EMBL" id="KAF2295706.1"/>
    </source>
</evidence>
<sequence length="372" mass="39752">MEEVSVSDCQDHVKHYGKTSKISPSNVETSGSDSAGFDFSRLGMSGMLHEVKVLEATGDMSLNSAPLHVAGSLLTANVAVEHVGEVENQTLEESNGYEILCNVAACGSLGMQRKERVTAGTCQVEDSNAIECSSPCVIAADERSGMQGECQIMEKFSLRNETCNMVSEGQHKVLASRDVLANEITGLAAPASLHACTPVGQMENVVVEKSCMNNEISDCVTLGNEVQVDLQTGKGKGSQSILFDDTSINQLASSLEEKAEFSQETCFSEDKLQHEVQFTGGINGEELIPSNVRLVNHPNHVSVDECSEISREPCAAVKFCNGATSENGVLQAIQTTNERKAEHILCSVTQMEVEQPTTASVEGFSEVIGGHS</sequence>
<name>A0A6A6L6L3_HEVBR</name>
<dbReference type="AlphaFoldDB" id="A0A6A6L6L3"/>
<proteinExistence type="predicted"/>
<dbReference type="EMBL" id="JAAGAX010000013">
    <property type="protein sequence ID" value="KAF2295706.1"/>
    <property type="molecule type" value="Genomic_DNA"/>
</dbReference>
<dbReference type="Proteomes" id="UP000467840">
    <property type="component" value="Chromosome 7"/>
</dbReference>
<gene>
    <name evidence="1" type="ORF">GH714_033665</name>
</gene>